<feature type="compositionally biased region" description="Acidic residues" evidence="1">
    <location>
        <begin position="77"/>
        <end position="86"/>
    </location>
</feature>
<dbReference type="Pfam" id="PF13717">
    <property type="entry name" value="Zn_ribbon_4"/>
    <property type="match status" value="1"/>
</dbReference>
<evidence type="ECO:0000259" key="3">
    <source>
        <dbReference type="Pfam" id="PF13717"/>
    </source>
</evidence>
<feature type="domain" description="Zinc finger/thioredoxin putative" evidence="3">
    <location>
        <begin position="1"/>
        <end position="36"/>
    </location>
</feature>
<evidence type="ECO:0000313" key="4">
    <source>
        <dbReference type="EMBL" id="NSX53850.1"/>
    </source>
</evidence>
<organism evidence="4 5">
    <name type="scientific">Parasulfitobacter algicola</name>
    <dbReference type="NCBI Taxonomy" id="2614809"/>
    <lineage>
        <taxon>Bacteria</taxon>
        <taxon>Pseudomonadati</taxon>
        <taxon>Pseudomonadota</taxon>
        <taxon>Alphaproteobacteria</taxon>
        <taxon>Rhodobacterales</taxon>
        <taxon>Roseobacteraceae</taxon>
        <taxon>Parasulfitobacter</taxon>
    </lineage>
</organism>
<keyword evidence="5" id="KW-1185">Reference proteome</keyword>
<dbReference type="InterPro" id="IPR011723">
    <property type="entry name" value="Znf/thioredoxin_put"/>
</dbReference>
<feature type="region of interest" description="Disordered" evidence="1">
    <location>
        <begin position="61"/>
        <end position="101"/>
    </location>
</feature>
<protein>
    <submittedName>
        <fullName evidence="4">Zinc-ribbon domain-containing protein</fullName>
    </submittedName>
</protein>
<dbReference type="EMBL" id="JABUFE010000001">
    <property type="protein sequence ID" value="NSX53850.1"/>
    <property type="molecule type" value="Genomic_DNA"/>
</dbReference>
<feature type="transmembrane region" description="Helical" evidence="2">
    <location>
        <begin position="197"/>
        <end position="215"/>
    </location>
</feature>
<evidence type="ECO:0000256" key="2">
    <source>
        <dbReference type="SAM" id="Phobius"/>
    </source>
</evidence>
<sequence length="253" mass="26553">MRLKCPNCKAQYEVSDDVIPEAGRDVQCSNCGNTWFQGPDALAHADDDDEVDTVADDALAEETEQVASEPELKSDGGGDEDDDEGPLPESARPAPKRRELPDEIASVLREEAEFEVRARDAEPDVIETQTDLGLVAESADAKPVGAPILGAAISSGLTGTTQPGDLPNVETINSTLIGNPDASTSQTAKPNNGFRNGFLTVMLIGVLALAAYVYAPQIANGVPALSGPLSGYAETVDAFRLWIDGALQPSTTS</sequence>
<gene>
    <name evidence="4" type="ORF">HRQ87_03455</name>
</gene>
<dbReference type="RefSeq" id="WP_174135215.1">
    <property type="nucleotide sequence ID" value="NZ_JABUFE010000001.1"/>
</dbReference>
<comment type="caution">
    <text evidence="4">The sequence shown here is derived from an EMBL/GenBank/DDBJ whole genome shotgun (WGS) entry which is preliminary data.</text>
</comment>
<proteinExistence type="predicted"/>
<keyword evidence="2" id="KW-1133">Transmembrane helix</keyword>
<accession>A0ABX2IMT3</accession>
<name>A0ABX2IMT3_9RHOB</name>
<evidence type="ECO:0000256" key="1">
    <source>
        <dbReference type="SAM" id="MobiDB-lite"/>
    </source>
</evidence>
<reference evidence="4 5" key="1">
    <citation type="submission" date="2020-06" db="EMBL/GenBank/DDBJ databases">
        <title>Sulfitobacter algicola sp. nov., isolated from green algae.</title>
        <authorList>
            <person name="Wang C."/>
        </authorList>
    </citation>
    <scope>NUCLEOTIDE SEQUENCE [LARGE SCALE GENOMIC DNA]</scope>
    <source>
        <strain evidence="4 5">1151</strain>
    </source>
</reference>
<keyword evidence="2" id="KW-0472">Membrane</keyword>
<dbReference type="Proteomes" id="UP000777935">
    <property type="component" value="Unassembled WGS sequence"/>
</dbReference>
<keyword evidence="2" id="KW-0812">Transmembrane</keyword>
<dbReference type="NCBIfam" id="TIGR02098">
    <property type="entry name" value="MJ0042_CXXC"/>
    <property type="match status" value="1"/>
</dbReference>
<evidence type="ECO:0000313" key="5">
    <source>
        <dbReference type="Proteomes" id="UP000777935"/>
    </source>
</evidence>